<dbReference type="PANTHER" id="PTHR16433:SF0">
    <property type="entry name" value="DOLICHOL-PHOSPHATE MANNOSYLTRANSFERASE SUBUNIT 3"/>
    <property type="match status" value="1"/>
</dbReference>
<proteinExistence type="inferred from homology"/>
<dbReference type="STRING" id="94128.A0A2A3E441"/>
<keyword evidence="9" id="KW-0328">Glycosyltransferase</keyword>
<organism evidence="9 10">
    <name type="scientific">Apis cerana cerana</name>
    <name type="common">Oriental honeybee</name>
    <dbReference type="NCBI Taxonomy" id="94128"/>
    <lineage>
        <taxon>Eukaryota</taxon>
        <taxon>Metazoa</taxon>
        <taxon>Ecdysozoa</taxon>
        <taxon>Arthropoda</taxon>
        <taxon>Hexapoda</taxon>
        <taxon>Insecta</taxon>
        <taxon>Pterygota</taxon>
        <taxon>Neoptera</taxon>
        <taxon>Endopterygota</taxon>
        <taxon>Hymenoptera</taxon>
        <taxon>Apocrita</taxon>
        <taxon>Aculeata</taxon>
        <taxon>Apoidea</taxon>
        <taxon>Anthophila</taxon>
        <taxon>Apidae</taxon>
        <taxon>Apis</taxon>
    </lineage>
</organism>
<keyword evidence="4 7" id="KW-0256">Endoplasmic reticulum</keyword>
<dbReference type="Pfam" id="PF08285">
    <property type="entry name" value="DPM3"/>
    <property type="match status" value="1"/>
</dbReference>
<dbReference type="OrthoDB" id="2014333at2759"/>
<dbReference type="Proteomes" id="UP000242457">
    <property type="component" value="Unassembled WGS sequence"/>
</dbReference>
<evidence type="ECO:0000256" key="5">
    <source>
        <dbReference type="ARBA" id="ARBA00022989"/>
    </source>
</evidence>
<sequence length="95" mass="11117">MSKLMEWLLFATLFFGIWIAAITKNVNLFFIAEWKQVILFFPLIVLFICSLYAAIIILYRVFTFNNCEHAAIELQEQIEEAKKDLQNKGIVLKSK</sequence>
<evidence type="ECO:0000313" key="9">
    <source>
        <dbReference type="EMBL" id="PBC26475.1"/>
    </source>
</evidence>
<keyword evidence="3 7" id="KW-0812">Transmembrane</keyword>
<keyword evidence="5 7" id="KW-1133">Transmembrane helix</keyword>
<feature type="transmembrane region" description="Helical" evidence="7">
    <location>
        <begin position="37"/>
        <end position="59"/>
    </location>
</feature>
<evidence type="ECO:0000256" key="4">
    <source>
        <dbReference type="ARBA" id="ARBA00022824"/>
    </source>
</evidence>
<dbReference type="PANTHER" id="PTHR16433">
    <property type="entry name" value="DOLICHOL-PHOSPHATE MANNOSYLTRANSFERASE SUBUNIT 3"/>
    <property type="match status" value="1"/>
</dbReference>
<evidence type="ECO:0000256" key="6">
    <source>
        <dbReference type="ARBA" id="ARBA00023136"/>
    </source>
</evidence>
<evidence type="ECO:0000256" key="1">
    <source>
        <dbReference type="ARBA" id="ARBA00004477"/>
    </source>
</evidence>
<dbReference type="GO" id="GO:0033185">
    <property type="term" value="C:dolichol-phosphate-mannose synthase complex"/>
    <property type="evidence" value="ECO:0007669"/>
    <property type="project" value="TreeGrafter"/>
</dbReference>
<accession>A0A2A3E441</accession>
<keyword evidence="10" id="KW-1185">Reference proteome</keyword>
<feature type="coiled-coil region" evidence="8">
    <location>
        <begin position="64"/>
        <end position="91"/>
    </location>
</feature>
<reference evidence="9 10" key="1">
    <citation type="submission" date="2014-07" db="EMBL/GenBank/DDBJ databases">
        <title>Genomic and transcriptomic analysis on Apis cerana provide comprehensive insights into honey bee biology.</title>
        <authorList>
            <person name="Diao Q."/>
            <person name="Sun L."/>
            <person name="Zheng H."/>
            <person name="Zheng H."/>
            <person name="Xu S."/>
            <person name="Wang S."/>
            <person name="Zeng Z."/>
            <person name="Hu F."/>
            <person name="Su S."/>
            <person name="Wu J."/>
        </authorList>
    </citation>
    <scope>NUCLEOTIDE SEQUENCE [LARGE SCALE GENOMIC DNA]</scope>
    <source>
        <tissue evidence="9">Pupae without intestine</tissue>
    </source>
</reference>
<dbReference type="GO" id="GO:0016757">
    <property type="term" value="F:glycosyltransferase activity"/>
    <property type="evidence" value="ECO:0007669"/>
    <property type="project" value="UniProtKB-KW"/>
</dbReference>
<gene>
    <name evidence="9" type="ORF">APICC_04661</name>
</gene>
<evidence type="ECO:0000313" key="10">
    <source>
        <dbReference type="Proteomes" id="UP000242457"/>
    </source>
</evidence>
<keyword evidence="6 7" id="KW-0472">Membrane</keyword>
<dbReference type="GO" id="GO:0006506">
    <property type="term" value="P:GPI anchor biosynthetic process"/>
    <property type="evidence" value="ECO:0007669"/>
    <property type="project" value="TreeGrafter"/>
</dbReference>
<comment type="pathway">
    <text evidence="7">Protein modification; protein glycosylation.</text>
</comment>
<evidence type="ECO:0000256" key="3">
    <source>
        <dbReference type="ARBA" id="ARBA00022692"/>
    </source>
</evidence>
<dbReference type="InterPro" id="IPR013174">
    <property type="entry name" value="DPM3"/>
</dbReference>
<keyword evidence="9" id="KW-0808">Transferase</keyword>
<protein>
    <recommendedName>
        <fullName evidence="7">Dolichol-phosphate mannosyltransferase subunit 3</fullName>
    </recommendedName>
</protein>
<comment type="function">
    <text evidence="7">Stabilizer subunit of the dolichol-phosphate mannose (DPM) synthase complex; tethers catalytic subunit to the ER.</text>
</comment>
<evidence type="ECO:0000256" key="8">
    <source>
        <dbReference type="SAM" id="Coils"/>
    </source>
</evidence>
<dbReference type="EMBL" id="KZ288386">
    <property type="protein sequence ID" value="PBC26475.1"/>
    <property type="molecule type" value="Genomic_DNA"/>
</dbReference>
<name>A0A2A3E441_APICC</name>
<comment type="subunit">
    <text evidence="7">Component of the dolichol-phosphate mannose (DPM) synthase complex.</text>
</comment>
<dbReference type="GO" id="GO:0005789">
    <property type="term" value="C:endoplasmic reticulum membrane"/>
    <property type="evidence" value="ECO:0007669"/>
    <property type="project" value="UniProtKB-SubCell"/>
</dbReference>
<evidence type="ECO:0000256" key="2">
    <source>
        <dbReference type="ARBA" id="ARBA00010430"/>
    </source>
</evidence>
<dbReference type="AlphaFoldDB" id="A0A2A3E441"/>
<comment type="similarity">
    <text evidence="2 7">Belongs to the DPM3 family.</text>
</comment>
<keyword evidence="8" id="KW-0175">Coiled coil</keyword>
<dbReference type="UniPathway" id="UPA00378"/>
<comment type="subcellular location">
    <subcellularLocation>
        <location evidence="1 7">Endoplasmic reticulum membrane</location>
        <topology evidence="1 7">Multi-pass membrane protein</topology>
    </subcellularLocation>
</comment>
<evidence type="ECO:0000256" key="7">
    <source>
        <dbReference type="RuleBase" id="RU365085"/>
    </source>
</evidence>
<feature type="transmembrane region" description="Helical" evidence="7">
    <location>
        <begin position="7"/>
        <end position="31"/>
    </location>
</feature>